<dbReference type="InterPro" id="IPR007138">
    <property type="entry name" value="ABM_dom"/>
</dbReference>
<dbReference type="EMBL" id="PHHA01000002">
    <property type="protein sequence ID" value="PJG86357.1"/>
    <property type="molecule type" value="Genomic_DNA"/>
</dbReference>
<name>A0A2M8S5E5_9PAST</name>
<evidence type="ECO:0000259" key="2">
    <source>
        <dbReference type="PROSITE" id="PS51725"/>
    </source>
</evidence>
<keyword evidence="1" id="KW-0732">Signal</keyword>
<feature type="domain" description="ABM" evidence="2">
    <location>
        <begin position="26"/>
        <end position="115"/>
    </location>
</feature>
<feature type="chain" id="PRO_5014779829" description="ABM domain-containing protein" evidence="1">
    <location>
        <begin position="24"/>
        <end position="132"/>
    </location>
</feature>
<accession>A0A2M8S5E5</accession>
<keyword evidence="4" id="KW-1185">Reference proteome</keyword>
<dbReference type="InterPro" id="IPR011008">
    <property type="entry name" value="Dimeric_a/b-barrel"/>
</dbReference>
<dbReference type="Gene3D" id="3.30.70.100">
    <property type="match status" value="1"/>
</dbReference>
<evidence type="ECO:0000313" key="3">
    <source>
        <dbReference type="EMBL" id="PJG86357.1"/>
    </source>
</evidence>
<evidence type="ECO:0000313" key="4">
    <source>
        <dbReference type="Proteomes" id="UP000229329"/>
    </source>
</evidence>
<organism evidence="3 4">
    <name type="scientific">Conservatibacter flavescens</name>
    <dbReference type="NCBI Taxonomy" id="28161"/>
    <lineage>
        <taxon>Bacteria</taxon>
        <taxon>Pseudomonadati</taxon>
        <taxon>Pseudomonadota</taxon>
        <taxon>Gammaproteobacteria</taxon>
        <taxon>Pasteurellales</taxon>
        <taxon>Pasteurellaceae</taxon>
        <taxon>Conservatibacter</taxon>
    </lineage>
</organism>
<feature type="signal peptide" evidence="1">
    <location>
        <begin position="1"/>
        <end position="23"/>
    </location>
</feature>
<dbReference type="Proteomes" id="UP000229329">
    <property type="component" value="Unassembled WGS sequence"/>
</dbReference>
<proteinExistence type="predicted"/>
<dbReference type="SUPFAM" id="SSF54909">
    <property type="entry name" value="Dimeric alpha+beta barrel"/>
    <property type="match status" value="1"/>
</dbReference>
<sequence length="132" mass="14584">MINLIKKAALTAVFAALAATASAENFVHTVKLTVDPAQAAVFQTALAAEIKEAVRTEPDFLAAFASQDKANLNQIYLFEIFKSAEAMNAYHAKPRFAAFLNAHLPKVQNREAVELTPIEFQTQKDFLKKMDK</sequence>
<evidence type="ECO:0000256" key="1">
    <source>
        <dbReference type="SAM" id="SignalP"/>
    </source>
</evidence>
<protein>
    <recommendedName>
        <fullName evidence="2">ABM domain-containing protein</fullName>
    </recommendedName>
</protein>
<comment type="caution">
    <text evidence="3">The sequence shown here is derived from an EMBL/GenBank/DDBJ whole genome shotgun (WGS) entry which is preliminary data.</text>
</comment>
<dbReference type="AlphaFoldDB" id="A0A2M8S5E5"/>
<dbReference type="RefSeq" id="WP_100287633.1">
    <property type="nucleotide sequence ID" value="NZ_PHHA01000002.1"/>
</dbReference>
<gene>
    <name evidence="3" type="ORF">CVP05_00660</name>
</gene>
<dbReference type="PROSITE" id="PS51725">
    <property type="entry name" value="ABM"/>
    <property type="match status" value="1"/>
</dbReference>
<reference evidence="3 4" key="1">
    <citation type="submission" date="2017-11" db="EMBL/GenBank/DDBJ databases">
        <title>Reclassification of Bisgaard taxon 7 as Conservatibacter flavescens gen. nov., sp. nov.</title>
        <authorList>
            <person name="Christensen H."/>
        </authorList>
    </citation>
    <scope>NUCLEOTIDE SEQUENCE [LARGE SCALE GENOMIC DNA]</scope>
    <source>
        <strain evidence="3 4">7_4</strain>
    </source>
</reference>
<dbReference type="Pfam" id="PF03992">
    <property type="entry name" value="ABM"/>
    <property type="match status" value="1"/>
</dbReference>